<accession>A0A1B0A250</accession>
<keyword evidence="1" id="KW-0472">Membrane</keyword>
<keyword evidence="1" id="KW-1133">Transmembrane helix</keyword>
<proteinExistence type="predicted"/>
<reference evidence="3" key="1">
    <citation type="submission" date="2014-03" db="EMBL/GenBank/DDBJ databases">
        <authorList>
            <person name="Aksoy S."/>
            <person name="Warren W."/>
            <person name="Wilson R.K."/>
        </authorList>
    </citation>
    <scope>NUCLEOTIDE SEQUENCE [LARGE SCALE GENOMIC DNA]</scope>
    <source>
        <strain evidence="3">IAEA</strain>
    </source>
</reference>
<evidence type="ECO:0000256" key="1">
    <source>
        <dbReference type="SAM" id="Phobius"/>
    </source>
</evidence>
<sequence length="134" mass="15383">MFLNSRLVPYLAATLLPLLVVIAAVALLIIAVINSAYIVTIGWLLRLTKIEKTKKNRTQLRTLKIFFNISRRSTFQRSDQAKLVIEARSRKIHRANEDNFGRTKIKDGEHANYLLIVRLHDDDDDGLMGHNPIY</sequence>
<dbReference type="VEuPathDB" id="VectorBase:GPAI032163"/>
<evidence type="ECO:0000313" key="3">
    <source>
        <dbReference type="Proteomes" id="UP000092445"/>
    </source>
</evidence>
<protein>
    <submittedName>
        <fullName evidence="2">Uncharacterized protein</fullName>
    </submittedName>
</protein>
<name>A0A1B0A250_GLOPL</name>
<dbReference type="Proteomes" id="UP000092445">
    <property type="component" value="Unassembled WGS sequence"/>
</dbReference>
<feature type="transmembrane region" description="Helical" evidence="1">
    <location>
        <begin position="12"/>
        <end position="45"/>
    </location>
</feature>
<keyword evidence="1" id="KW-0812">Transmembrane</keyword>
<dbReference type="EnsemblMetazoa" id="GPAI032163-RA">
    <property type="protein sequence ID" value="GPAI032163-PA"/>
    <property type="gene ID" value="GPAI032163"/>
</dbReference>
<evidence type="ECO:0000313" key="2">
    <source>
        <dbReference type="EnsemblMetazoa" id="GPAI032163-PA"/>
    </source>
</evidence>
<reference evidence="2" key="2">
    <citation type="submission" date="2020-05" db="UniProtKB">
        <authorList>
            <consortium name="EnsemblMetazoa"/>
        </authorList>
    </citation>
    <scope>IDENTIFICATION</scope>
    <source>
        <strain evidence="2">IAEA</strain>
    </source>
</reference>
<dbReference type="AlphaFoldDB" id="A0A1B0A250"/>
<keyword evidence="3" id="KW-1185">Reference proteome</keyword>
<organism evidence="2 3">
    <name type="scientific">Glossina pallidipes</name>
    <name type="common">Tsetse fly</name>
    <dbReference type="NCBI Taxonomy" id="7398"/>
    <lineage>
        <taxon>Eukaryota</taxon>
        <taxon>Metazoa</taxon>
        <taxon>Ecdysozoa</taxon>
        <taxon>Arthropoda</taxon>
        <taxon>Hexapoda</taxon>
        <taxon>Insecta</taxon>
        <taxon>Pterygota</taxon>
        <taxon>Neoptera</taxon>
        <taxon>Endopterygota</taxon>
        <taxon>Diptera</taxon>
        <taxon>Brachycera</taxon>
        <taxon>Muscomorpha</taxon>
        <taxon>Hippoboscoidea</taxon>
        <taxon>Glossinidae</taxon>
        <taxon>Glossina</taxon>
    </lineage>
</organism>